<evidence type="ECO:0000256" key="1">
    <source>
        <dbReference type="SAM" id="MobiDB-lite"/>
    </source>
</evidence>
<keyword evidence="2" id="KW-0732">Signal</keyword>
<dbReference type="Gramene" id="OMO59371">
    <property type="protein sequence ID" value="OMO59371"/>
    <property type="gene ID" value="CCACVL1_24882"/>
</dbReference>
<feature type="signal peptide" evidence="2">
    <location>
        <begin position="1"/>
        <end position="27"/>
    </location>
</feature>
<feature type="region of interest" description="Disordered" evidence="1">
    <location>
        <begin position="48"/>
        <end position="83"/>
    </location>
</feature>
<comment type="caution">
    <text evidence="3">The sequence shown here is derived from an EMBL/GenBank/DDBJ whole genome shotgun (WGS) entry which is preliminary data.</text>
</comment>
<dbReference type="AlphaFoldDB" id="A0A1R3GMT0"/>
<feature type="compositionally biased region" description="Basic residues" evidence="1">
    <location>
        <begin position="71"/>
        <end position="83"/>
    </location>
</feature>
<sequence>MKTGVIRVLLKLIICFILLCQYQISAARPVAAEMVEFKDYNYQHQEMNGKSEAVPMPRSDQIWTAEDYSHPRRRRPVHNKFDP</sequence>
<dbReference type="Proteomes" id="UP000188268">
    <property type="component" value="Unassembled WGS sequence"/>
</dbReference>
<reference evidence="3 4" key="1">
    <citation type="submission" date="2013-09" db="EMBL/GenBank/DDBJ databases">
        <title>Corchorus capsularis genome sequencing.</title>
        <authorList>
            <person name="Alam M."/>
            <person name="Haque M.S."/>
            <person name="Islam M.S."/>
            <person name="Emdad E.M."/>
            <person name="Islam M.M."/>
            <person name="Ahmed B."/>
            <person name="Halim A."/>
            <person name="Hossen Q.M.M."/>
            <person name="Hossain M.Z."/>
            <person name="Ahmed R."/>
            <person name="Khan M.M."/>
            <person name="Islam R."/>
            <person name="Rashid M.M."/>
            <person name="Khan S.A."/>
            <person name="Rahman M.S."/>
            <person name="Alam M."/>
        </authorList>
    </citation>
    <scope>NUCLEOTIDE SEQUENCE [LARGE SCALE GENOMIC DNA]</scope>
    <source>
        <strain evidence="4">cv. CVL-1</strain>
        <tissue evidence="3">Whole seedling</tissue>
    </source>
</reference>
<proteinExistence type="predicted"/>
<dbReference type="OrthoDB" id="1671765at2759"/>
<organism evidence="3 4">
    <name type="scientific">Corchorus capsularis</name>
    <name type="common">Jute</name>
    <dbReference type="NCBI Taxonomy" id="210143"/>
    <lineage>
        <taxon>Eukaryota</taxon>
        <taxon>Viridiplantae</taxon>
        <taxon>Streptophyta</taxon>
        <taxon>Embryophyta</taxon>
        <taxon>Tracheophyta</taxon>
        <taxon>Spermatophyta</taxon>
        <taxon>Magnoliopsida</taxon>
        <taxon>eudicotyledons</taxon>
        <taxon>Gunneridae</taxon>
        <taxon>Pentapetalae</taxon>
        <taxon>rosids</taxon>
        <taxon>malvids</taxon>
        <taxon>Malvales</taxon>
        <taxon>Malvaceae</taxon>
        <taxon>Grewioideae</taxon>
        <taxon>Apeibeae</taxon>
        <taxon>Corchorus</taxon>
    </lineage>
</organism>
<name>A0A1R3GMT0_COCAP</name>
<protein>
    <submittedName>
        <fullName evidence="3">Uncharacterized protein</fullName>
    </submittedName>
</protein>
<evidence type="ECO:0000313" key="3">
    <source>
        <dbReference type="EMBL" id="OMO59371.1"/>
    </source>
</evidence>
<feature type="chain" id="PRO_5013363020" evidence="2">
    <location>
        <begin position="28"/>
        <end position="83"/>
    </location>
</feature>
<gene>
    <name evidence="3" type="ORF">CCACVL1_24882</name>
</gene>
<accession>A0A1R3GMT0</accession>
<keyword evidence="4" id="KW-1185">Reference proteome</keyword>
<dbReference type="OMA" id="CQYQISA"/>
<evidence type="ECO:0000256" key="2">
    <source>
        <dbReference type="SAM" id="SignalP"/>
    </source>
</evidence>
<dbReference type="EMBL" id="AWWV01013982">
    <property type="protein sequence ID" value="OMO59371.1"/>
    <property type="molecule type" value="Genomic_DNA"/>
</dbReference>
<evidence type="ECO:0000313" key="4">
    <source>
        <dbReference type="Proteomes" id="UP000188268"/>
    </source>
</evidence>